<accession>A0A4Q4MTA6</accession>
<dbReference type="AlphaFoldDB" id="A0A4Q4MTA6"/>
<dbReference type="Pfam" id="PF06985">
    <property type="entry name" value="HET"/>
    <property type="match status" value="1"/>
</dbReference>
<dbReference type="Proteomes" id="UP000292402">
    <property type="component" value="Unassembled WGS sequence"/>
</dbReference>
<comment type="caution">
    <text evidence="2">The sequence shown here is derived from an EMBL/GenBank/DDBJ whole genome shotgun (WGS) entry which is preliminary data.</text>
</comment>
<sequence>MQRDTGLDFREIHESEDAFLAAVEEIERVALIERPFHIPIRLRFITPSPDSKTGHDYVITDATTHRTGSVYITVSYTWLHEQSSDGLAIPDYRIKDLSDNENVPRPPRCPPIVFHRAMQYARTRGYTNVWIDQECIHQDDPTDVERHLQVMHRIYSNSKVTIVVLATSSGRIDLPTIDHFKSLLDSTSCEPTNQSIQHIAFRKWFCNVSDDRWFSRTWAFQEKLSAGHIELLLPIIAHLPEVLTVYKDLCIDMARMWTIAGWSSITCAVSVEKQIEMTNHMNNSRSRPAPRRLILESIVDIYEQMEQCENSVLADRLAILANICDLPYRLASTKLNHSQYSYSTCLLVLIFANVWPDREKRRMRYKELSNDLMDAPIGILLSYLAWQVSIDGPDSEICTERYAYESYIERYHGHRADPNRVRSLYKAQPRTVSRRVSLESMSGRFAYDSCHPDIAYTNLTAAAVDLTFETGSTDARREEYLTSPPLFMSESELSLRDDSSMRYLMQEWKQIRFEKPGSMTAWEFSDDDTAVERMSTSSTPLLQ</sequence>
<reference evidence="3" key="1">
    <citation type="journal article" date="2019" name="bioRxiv">
        <title>Genomics, evolutionary history and diagnostics of the Alternaria alternata species group including apple and Asian pear pathotypes.</title>
        <authorList>
            <person name="Armitage A.D."/>
            <person name="Cockerton H.M."/>
            <person name="Sreenivasaprasad S."/>
            <person name="Woodhall J.W."/>
            <person name="Lane C.R."/>
            <person name="Harrison R.J."/>
            <person name="Clarkson J.P."/>
        </authorList>
    </citation>
    <scope>NUCLEOTIDE SEQUENCE [LARGE SCALE GENOMIC DNA]</scope>
    <source>
        <strain evidence="3">FERA 1082</strain>
    </source>
</reference>
<dbReference type="InterPro" id="IPR010730">
    <property type="entry name" value="HET"/>
</dbReference>
<dbReference type="PANTHER" id="PTHR33112:SF1">
    <property type="entry name" value="HETEROKARYON INCOMPATIBILITY DOMAIN-CONTAINING PROTEIN"/>
    <property type="match status" value="1"/>
</dbReference>
<name>A0A4Q4MTA6_9PLEO</name>
<evidence type="ECO:0000313" key="2">
    <source>
        <dbReference type="EMBL" id="RYN58235.1"/>
    </source>
</evidence>
<organism evidence="2 3">
    <name type="scientific">Alternaria tenuissima</name>
    <dbReference type="NCBI Taxonomy" id="119927"/>
    <lineage>
        <taxon>Eukaryota</taxon>
        <taxon>Fungi</taxon>
        <taxon>Dikarya</taxon>
        <taxon>Ascomycota</taxon>
        <taxon>Pezizomycotina</taxon>
        <taxon>Dothideomycetes</taxon>
        <taxon>Pleosporomycetidae</taxon>
        <taxon>Pleosporales</taxon>
        <taxon>Pleosporineae</taxon>
        <taxon>Pleosporaceae</taxon>
        <taxon>Alternaria</taxon>
        <taxon>Alternaria sect. Alternaria</taxon>
        <taxon>Alternaria alternata complex</taxon>
    </lineage>
</organism>
<proteinExistence type="predicted"/>
<feature type="domain" description="Heterokaryon incompatibility" evidence="1">
    <location>
        <begin position="71"/>
        <end position="222"/>
    </location>
</feature>
<dbReference type="EMBL" id="PDXA01000005">
    <property type="protein sequence ID" value="RYN58235.1"/>
    <property type="molecule type" value="Genomic_DNA"/>
</dbReference>
<protein>
    <recommendedName>
        <fullName evidence="1">Heterokaryon incompatibility domain-containing protein</fullName>
    </recommendedName>
</protein>
<evidence type="ECO:0000313" key="3">
    <source>
        <dbReference type="Proteomes" id="UP000292402"/>
    </source>
</evidence>
<evidence type="ECO:0000259" key="1">
    <source>
        <dbReference type="Pfam" id="PF06985"/>
    </source>
</evidence>
<gene>
    <name evidence="2" type="ORF">AA0114_g2137</name>
</gene>
<dbReference type="PANTHER" id="PTHR33112">
    <property type="entry name" value="DOMAIN PROTEIN, PUTATIVE-RELATED"/>
    <property type="match status" value="1"/>
</dbReference>